<reference evidence="2 3" key="1">
    <citation type="submission" date="2021-12" db="EMBL/GenBank/DDBJ databases">
        <title>Siccirubricoccus leaddurans sp. nov., a high concentration Zn2+ tolerance bacterium.</title>
        <authorList>
            <person name="Cao Y."/>
        </authorList>
    </citation>
    <scope>NUCLEOTIDE SEQUENCE [LARGE SCALE GENOMIC DNA]</scope>
    <source>
        <strain evidence="2 3">KC 17139</strain>
    </source>
</reference>
<sequence>MIATLDRPRTAPRHPAAPLLVALDPPDPALADRLAGQPGLRLVEPEAAATADVVLAEAGSPGAPP</sequence>
<accession>A0ABT1D9X2</accession>
<keyword evidence="3" id="KW-1185">Reference proteome</keyword>
<comment type="caution">
    <text evidence="2">The sequence shown here is derived from an EMBL/GenBank/DDBJ whole genome shotgun (WGS) entry which is preliminary data.</text>
</comment>
<protein>
    <submittedName>
        <fullName evidence="2">Uncharacterized protein</fullName>
    </submittedName>
</protein>
<name>A0ABT1D9X2_9PROT</name>
<dbReference type="EMBL" id="JAFIRR010000149">
    <property type="protein sequence ID" value="MCO6418737.1"/>
    <property type="molecule type" value="Genomic_DNA"/>
</dbReference>
<evidence type="ECO:0000313" key="3">
    <source>
        <dbReference type="Proteomes" id="UP001523392"/>
    </source>
</evidence>
<gene>
    <name evidence="2" type="ORF">JYK14_21620</name>
</gene>
<proteinExistence type="predicted"/>
<organism evidence="2 3">
    <name type="scientific">Siccirubricoccus soli</name>
    <dbReference type="NCBI Taxonomy" id="2899147"/>
    <lineage>
        <taxon>Bacteria</taxon>
        <taxon>Pseudomonadati</taxon>
        <taxon>Pseudomonadota</taxon>
        <taxon>Alphaproteobacteria</taxon>
        <taxon>Acetobacterales</taxon>
        <taxon>Roseomonadaceae</taxon>
        <taxon>Siccirubricoccus</taxon>
    </lineage>
</organism>
<evidence type="ECO:0000256" key="1">
    <source>
        <dbReference type="SAM" id="MobiDB-lite"/>
    </source>
</evidence>
<feature type="region of interest" description="Disordered" evidence="1">
    <location>
        <begin position="1"/>
        <end position="20"/>
    </location>
</feature>
<dbReference type="Proteomes" id="UP001523392">
    <property type="component" value="Unassembled WGS sequence"/>
</dbReference>
<evidence type="ECO:0000313" key="2">
    <source>
        <dbReference type="EMBL" id="MCO6418737.1"/>
    </source>
</evidence>
<feature type="non-terminal residue" evidence="2">
    <location>
        <position position="65"/>
    </location>
</feature>
<dbReference type="RefSeq" id="WP_252955366.1">
    <property type="nucleotide sequence ID" value="NZ_JAFIRR010000149.1"/>
</dbReference>